<name>A0A0L9VTS1_PHAAN</name>
<evidence type="ECO:0000313" key="4">
    <source>
        <dbReference type="Proteomes" id="UP000053144"/>
    </source>
</evidence>
<dbReference type="InterPro" id="IPR046960">
    <property type="entry name" value="PPR_At4g14850-like_plant"/>
</dbReference>
<sequence>MILTCKLISNDIKLPLGIALVDMYAKCGQLQKSRMVFDSMTEKDGICWNAMISGYGMNGYAESALEIFRRMEESNVMPNEITFLCLLSADAGLAEEGKYVFARMLSYSLNPNLNHYTCMVDLLGRSGNLQEAKAMVLSMPMSPDNGVWGALLGHCKTYNQVEMRISIATYVINSEPENDGYYILLANLYSSIGRWEEAENVRRAMKERCSTGKKAAWSVL</sequence>
<dbReference type="PROSITE" id="PS51375">
    <property type="entry name" value="PPR"/>
    <property type="match status" value="1"/>
</dbReference>
<dbReference type="Pfam" id="PF13041">
    <property type="entry name" value="PPR_2"/>
    <property type="match status" value="1"/>
</dbReference>
<dbReference type="Pfam" id="PF01535">
    <property type="entry name" value="PPR"/>
    <property type="match status" value="2"/>
</dbReference>
<dbReference type="FunFam" id="1.25.40.10:FF:000090">
    <property type="entry name" value="Pentatricopeptide repeat-containing protein, chloroplastic"/>
    <property type="match status" value="1"/>
</dbReference>
<dbReference type="InterPro" id="IPR011990">
    <property type="entry name" value="TPR-like_helical_dom_sf"/>
</dbReference>
<dbReference type="InterPro" id="IPR002885">
    <property type="entry name" value="PPR_rpt"/>
</dbReference>
<evidence type="ECO:0000313" key="3">
    <source>
        <dbReference type="EMBL" id="KOM58455.1"/>
    </source>
</evidence>
<dbReference type="GO" id="GO:0003723">
    <property type="term" value="F:RNA binding"/>
    <property type="evidence" value="ECO:0007669"/>
    <property type="project" value="InterPro"/>
</dbReference>
<evidence type="ECO:0008006" key="5">
    <source>
        <dbReference type="Google" id="ProtNLM"/>
    </source>
</evidence>
<dbReference type="AlphaFoldDB" id="A0A0L9VTS1"/>
<dbReference type="NCBIfam" id="TIGR00756">
    <property type="entry name" value="PPR"/>
    <property type="match status" value="1"/>
</dbReference>
<organism evidence="3 4">
    <name type="scientific">Phaseolus angularis</name>
    <name type="common">Azuki bean</name>
    <name type="synonym">Vigna angularis</name>
    <dbReference type="NCBI Taxonomy" id="3914"/>
    <lineage>
        <taxon>Eukaryota</taxon>
        <taxon>Viridiplantae</taxon>
        <taxon>Streptophyta</taxon>
        <taxon>Embryophyta</taxon>
        <taxon>Tracheophyta</taxon>
        <taxon>Spermatophyta</taxon>
        <taxon>Magnoliopsida</taxon>
        <taxon>eudicotyledons</taxon>
        <taxon>Gunneridae</taxon>
        <taxon>Pentapetalae</taxon>
        <taxon>rosids</taxon>
        <taxon>fabids</taxon>
        <taxon>Fabales</taxon>
        <taxon>Fabaceae</taxon>
        <taxon>Papilionoideae</taxon>
        <taxon>50 kb inversion clade</taxon>
        <taxon>NPAAA clade</taxon>
        <taxon>indigoferoid/millettioid clade</taxon>
        <taxon>Phaseoleae</taxon>
        <taxon>Vigna</taxon>
    </lineage>
</organism>
<dbReference type="EMBL" id="CM003381">
    <property type="protein sequence ID" value="KOM58455.1"/>
    <property type="molecule type" value="Genomic_DNA"/>
</dbReference>
<dbReference type="PANTHER" id="PTHR47926:SF397">
    <property type="entry name" value="(WILD MALAYSIAN BANANA) HYPOTHETICAL PROTEIN"/>
    <property type="match status" value="1"/>
</dbReference>
<evidence type="ECO:0000256" key="1">
    <source>
        <dbReference type="ARBA" id="ARBA00022737"/>
    </source>
</evidence>
<dbReference type="Gramene" id="KOM58455">
    <property type="protein sequence ID" value="KOM58455"/>
    <property type="gene ID" value="LR48_Vigan11g148900"/>
</dbReference>
<dbReference type="PANTHER" id="PTHR47926">
    <property type="entry name" value="PENTATRICOPEPTIDE REPEAT-CONTAINING PROTEIN"/>
    <property type="match status" value="1"/>
</dbReference>
<accession>A0A0L9VTS1</accession>
<keyword evidence="1" id="KW-0677">Repeat</keyword>
<evidence type="ECO:0000256" key="2">
    <source>
        <dbReference type="PROSITE-ProRule" id="PRU00708"/>
    </source>
</evidence>
<gene>
    <name evidence="3" type="ORF">LR48_Vigan11g148900</name>
</gene>
<dbReference type="Gene3D" id="1.25.40.10">
    <property type="entry name" value="Tetratricopeptide repeat domain"/>
    <property type="match status" value="2"/>
</dbReference>
<dbReference type="SUPFAM" id="SSF48452">
    <property type="entry name" value="TPR-like"/>
    <property type="match status" value="1"/>
</dbReference>
<reference evidence="4" key="1">
    <citation type="journal article" date="2015" name="Proc. Natl. Acad. Sci. U.S.A.">
        <title>Genome sequencing of adzuki bean (Vigna angularis) provides insight into high starch and low fat accumulation and domestication.</title>
        <authorList>
            <person name="Yang K."/>
            <person name="Tian Z."/>
            <person name="Chen C."/>
            <person name="Luo L."/>
            <person name="Zhao B."/>
            <person name="Wang Z."/>
            <person name="Yu L."/>
            <person name="Li Y."/>
            <person name="Sun Y."/>
            <person name="Li W."/>
            <person name="Chen Y."/>
            <person name="Li Y."/>
            <person name="Zhang Y."/>
            <person name="Ai D."/>
            <person name="Zhao J."/>
            <person name="Shang C."/>
            <person name="Ma Y."/>
            <person name="Wu B."/>
            <person name="Wang M."/>
            <person name="Gao L."/>
            <person name="Sun D."/>
            <person name="Zhang P."/>
            <person name="Guo F."/>
            <person name="Wang W."/>
            <person name="Li Y."/>
            <person name="Wang J."/>
            <person name="Varshney R.K."/>
            <person name="Wang J."/>
            <person name="Ling H.Q."/>
            <person name="Wan P."/>
        </authorList>
    </citation>
    <scope>NUCLEOTIDE SEQUENCE</scope>
    <source>
        <strain evidence="4">cv. Jingnong 6</strain>
    </source>
</reference>
<protein>
    <recommendedName>
        <fullName evidence="5">Pentatricopeptide repeat-containing protein</fullName>
    </recommendedName>
</protein>
<dbReference type="GO" id="GO:0009451">
    <property type="term" value="P:RNA modification"/>
    <property type="evidence" value="ECO:0007669"/>
    <property type="project" value="InterPro"/>
</dbReference>
<dbReference type="Proteomes" id="UP000053144">
    <property type="component" value="Chromosome 11"/>
</dbReference>
<proteinExistence type="predicted"/>
<dbReference type="InterPro" id="IPR046848">
    <property type="entry name" value="E_motif"/>
</dbReference>
<dbReference type="Pfam" id="PF20431">
    <property type="entry name" value="E_motif"/>
    <property type="match status" value="1"/>
</dbReference>
<feature type="repeat" description="PPR" evidence="2">
    <location>
        <begin position="44"/>
        <end position="78"/>
    </location>
</feature>
<dbReference type="OMA" id="NKCHING"/>